<dbReference type="InterPro" id="IPR006683">
    <property type="entry name" value="Thioestr_dom"/>
</dbReference>
<keyword evidence="4" id="KW-0809">Transit peptide</keyword>
<dbReference type="PANTHER" id="PTHR12655:SF0">
    <property type="entry name" value="ACYL-COENZYME A THIOESTERASE 9, MITOCHONDRIAL"/>
    <property type="match status" value="1"/>
</dbReference>
<dbReference type="InterPro" id="IPR033120">
    <property type="entry name" value="HOTDOG_ACOT"/>
</dbReference>
<organism evidence="6 7">
    <name type="scientific">Molorchus minor</name>
    <dbReference type="NCBI Taxonomy" id="1323400"/>
    <lineage>
        <taxon>Eukaryota</taxon>
        <taxon>Metazoa</taxon>
        <taxon>Ecdysozoa</taxon>
        <taxon>Arthropoda</taxon>
        <taxon>Hexapoda</taxon>
        <taxon>Insecta</taxon>
        <taxon>Pterygota</taxon>
        <taxon>Neoptera</taxon>
        <taxon>Endopterygota</taxon>
        <taxon>Coleoptera</taxon>
        <taxon>Polyphaga</taxon>
        <taxon>Cucujiformia</taxon>
        <taxon>Chrysomeloidea</taxon>
        <taxon>Cerambycidae</taxon>
        <taxon>Lamiinae</taxon>
        <taxon>Monochamini</taxon>
        <taxon>Molorchus</taxon>
    </lineage>
</organism>
<dbReference type="Proteomes" id="UP001162164">
    <property type="component" value="Unassembled WGS sequence"/>
</dbReference>
<evidence type="ECO:0000259" key="5">
    <source>
        <dbReference type="PROSITE" id="PS51770"/>
    </source>
</evidence>
<comment type="similarity">
    <text evidence="1">Belongs to the acyl coenzyme A hydrolase family.</text>
</comment>
<dbReference type="InterPro" id="IPR029069">
    <property type="entry name" value="HotDog_dom_sf"/>
</dbReference>
<dbReference type="PANTHER" id="PTHR12655">
    <property type="entry name" value="ACYL-COA THIOESTERASE"/>
    <property type="match status" value="1"/>
</dbReference>
<dbReference type="SUPFAM" id="SSF54637">
    <property type="entry name" value="Thioesterase/thiol ester dehydrase-isomerase"/>
    <property type="match status" value="1"/>
</dbReference>
<dbReference type="CDD" id="cd03442">
    <property type="entry name" value="BFIT_BACH"/>
    <property type="match status" value="1"/>
</dbReference>
<keyword evidence="2" id="KW-0677">Repeat</keyword>
<dbReference type="PROSITE" id="PS51770">
    <property type="entry name" value="HOTDOG_ACOT"/>
    <property type="match status" value="1"/>
</dbReference>
<evidence type="ECO:0000256" key="4">
    <source>
        <dbReference type="ARBA" id="ARBA00022946"/>
    </source>
</evidence>
<sequence length="173" mass="20100">MYLRTTKTMDISSIRNRDLPAGCVWMSKAVMDNVMFTHPEDRNIQNTVFGGFIMRQATELSAILGYKYSRQRPILKSISDINFQKPISIGSLLQMHAYVVFTEENYLQFIVIATAYDTKTFITQQTNTFHITYRTAEKVPEVIPSTYHQTMMFVDGRRHFLGALKKESMHQEK</sequence>
<dbReference type="Gene3D" id="3.10.129.10">
    <property type="entry name" value="Hotdog Thioesterase"/>
    <property type="match status" value="1"/>
</dbReference>
<name>A0ABQ9IWN6_9CUCU</name>
<keyword evidence="3" id="KW-0378">Hydrolase</keyword>
<comment type="caution">
    <text evidence="6">The sequence shown here is derived from an EMBL/GenBank/DDBJ whole genome shotgun (WGS) entry which is preliminary data.</text>
</comment>
<gene>
    <name evidence="6" type="ORF">NQ317_012671</name>
</gene>
<keyword evidence="7" id="KW-1185">Reference proteome</keyword>
<dbReference type="EMBL" id="JAPWTJ010002300">
    <property type="protein sequence ID" value="KAJ8966739.1"/>
    <property type="molecule type" value="Genomic_DNA"/>
</dbReference>
<protein>
    <recommendedName>
        <fullName evidence="5">HotDog ACOT-type domain-containing protein</fullName>
    </recommendedName>
</protein>
<evidence type="ECO:0000256" key="2">
    <source>
        <dbReference type="ARBA" id="ARBA00022737"/>
    </source>
</evidence>
<evidence type="ECO:0000256" key="3">
    <source>
        <dbReference type="ARBA" id="ARBA00022801"/>
    </source>
</evidence>
<dbReference type="Pfam" id="PF03061">
    <property type="entry name" value="4HBT"/>
    <property type="match status" value="1"/>
</dbReference>
<proteinExistence type="inferred from homology"/>
<evidence type="ECO:0000313" key="6">
    <source>
        <dbReference type="EMBL" id="KAJ8966739.1"/>
    </source>
</evidence>
<accession>A0ABQ9IWN6</accession>
<feature type="domain" description="HotDog ACOT-type" evidence="5">
    <location>
        <begin position="27"/>
        <end position="139"/>
    </location>
</feature>
<evidence type="ECO:0000256" key="1">
    <source>
        <dbReference type="ARBA" id="ARBA00010458"/>
    </source>
</evidence>
<evidence type="ECO:0000313" key="7">
    <source>
        <dbReference type="Proteomes" id="UP001162164"/>
    </source>
</evidence>
<reference evidence="6" key="1">
    <citation type="journal article" date="2023" name="Insect Mol. Biol.">
        <title>Genome sequencing provides insights into the evolution of gene families encoding plant cell wall-degrading enzymes in longhorned beetles.</title>
        <authorList>
            <person name="Shin N.R."/>
            <person name="Okamura Y."/>
            <person name="Kirsch R."/>
            <person name="Pauchet Y."/>
        </authorList>
    </citation>
    <scope>NUCLEOTIDE SEQUENCE</scope>
    <source>
        <strain evidence="6">MMC_N1</strain>
    </source>
</reference>